<name>A0A1F7I684_9BACT</name>
<keyword evidence="1" id="KW-0175">Coiled coil</keyword>
<dbReference type="AlphaFoldDB" id="A0A1F7I684"/>
<dbReference type="Proteomes" id="UP000179024">
    <property type="component" value="Unassembled WGS sequence"/>
</dbReference>
<dbReference type="EMBL" id="MGAE01000042">
    <property type="protein sequence ID" value="OGK38855.1"/>
    <property type="molecule type" value="Genomic_DNA"/>
</dbReference>
<dbReference type="Gene3D" id="2.70.70.10">
    <property type="entry name" value="Glucose Permease (Domain IIA)"/>
    <property type="match status" value="2"/>
</dbReference>
<evidence type="ECO:0008006" key="5">
    <source>
        <dbReference type="Google" id="ProtNLM"/>
    </source>
</evidence>
<evidence type="ECO:0000313" key="4">
    <source>
        <dbReference type="Proteomes" id="UP000179024"/>
    </source>
</evidence>
<dbReference type="SUPFAM" id="SSF51261">
    <property type="entry name" value="Duplicated hybrid motif"/>
    <property type="match status" value="1"/>
</dbReference>
<accession>A0A1F7I684</accession>
<feature type="signal peptide" evidence="2">
    <location>
        <begin position="1"/>
        <end position="28"/>
    </location>
</feature>
<evidence type="ECO:0000313" key="3">
    <source>
        <dbReference type="EMBL" id="OGK38855.1"/>
    </source>
</evidence>
<evidence type="ECO:0000256" key="2">
    <source>
        <dbReference type="SAM" id="SignalP"/>
    </source>
</evidence>
<gene>
    <name evidence="3" type="ORF">A3F34_01175</name>
</gene>
<organism evidence="3 4">
    <name type="scientific">Candidatus Roizmanbacteria bacterium RIFCSPHIGHO2_12_FULL_44_10</name>
    <dbReference type="NCBI Taxonomy" id="1802054"/>
    <lineage>
        <taxon>Bacteria</taxon>
        <taxon>Candidatus Roizmaniibacteriota</taxon>
    </lineage>
</organism>
<comment type="caution">
    <text evidence="3">The sequence shown here is derived from an EMBL/GenBank/DDBJ whole genome shotgun (WGS) entry which is preliminary data.</text>
</comment>
<feature type="coiled-coil region" evidence="1">
    <location>
        <begin position="34"/>
        <end position="103"/>
    </location>
</feature>
<dbReference type="InterPro" id="IPR011055">
    <property type="entry name" value="Dup_hybrid_motif"/>
</dbReference>
<evidence type="ECO:0000256" key="1">
    <source>
        <dbReference type="SAM" id="Coils"/>
    </source>
</evidence>
<feature type="chain" id="PRO_5009529308" description="Peptidase M23 domain-containing protein" evidence="2">
    <location>
        <begin position="29"/>
        <end position="388"/>
    </location>
</feature>
<reference evidence="3 4" key="1">
    <citation type="journal article" date="2016" name="Nat. Commun.">
        <title>Thousands of microbial genomes shed light on interconnected biogeochemical processes in an aquifer system.</title>
        <authorList>
            <person name="Anantharaman K."/>
            <person name="Brown C.T."/>
            <person name="Hug L.A."/>
            <person name="Sharon I."/>
            <person name="Castelle C.J."/>
            <person name="Probst A.J."/>
            <person name="Thomas B.C."/>
            <person name="Singh A."/>
            <person name="Wilkins M.J."/>
            <person name="Karaoz U."/>
            <person name="Brodie E.L."/>
            <person name="Williams K.H."/>
            <person name="Hubbard S.S."/>
            <person name="Banfield J.F."/>
        </authorList>
    </citation>
    <scope>NUCLEOTIDE SEQUENCE [LARGE SCALE GENOMIC DNA]</scope>
</reference>
<sequence>MFPIKSKFIVAFLVFISLFAVYHSNVSAQVCSGKDDCQNKIKEYEEKLSATRAQKTSLSSQIDLMETKIELTRARIQNTQHIIEETQIEIEELGGKIDRLNSSLDHLSQILLQKIVEGYKHKEVGIMEIFFAPDANTLANQFKYLQLAQENDRRLAVQTQQIKVNYSEQKDLRETKITELETLKKTLDAQTAELGYQRQSKERLLIDTKNDEATYQTLLARARAEFAAIQGIVSGAGTETKLRDVSKGEAIATIISGSSCNSSGSHLHFIVQEGGTVINPFNKLKPVDSVNKSGGDPFNPSGSWDWPVPPTINLHQGYGVTSYVQSGGWYDFHNGIDITGSSYDVVAVEAGALYRGSYSGNGGCTLPYVRVNHTDSNISTLYLHVYAK</sequence>
<dbReference type="Gene3D" id="6.10.250.3150">
    <property type="match status" value="1"/>
</dbReference>
<proteinExistence type="predicted"/>
<protein>
    <recommendedName>
        <fullName evidence="5">Peptidase M23 domain-containing protein</fullName>
    </recommendedName>
</protein>
<keyword evidence="2" id="KW-0732">Signal</keyword>